<dbReference type="SUPFAM" id="SSF49879">
    <property type="entry name" value="SMAD/FHA domain"/>
    <property type="match status" value="1"/>
</dbReference>
<dbReference type="KEGG" id="bbes:BESB_013770"/>
<dbReference type="SMART" id="SM00240">
    <property type="entry name" value="FHA"/>
    <property type="match status" value="1"/>
</dbReference>
<feature type="compositionally biased region" description="Basic and acidic residues" evidence="1">
    <location>
        <begin position="278"/>
        <end position="294"/>
    </location>
</feature>
<keyword evidence="4" id="KW-1185">Reference proteome</keyword>
<dbReference type="VEuPathDB" id="ToxoDB:BESB_013770"/>
<feature type="compositionally biased region" description="Low complexity" evidence="1">
    <location>
        <begin position="13"/>
        <end position="33"/>
    </location>
</feature>
<accession>A0A2A9M475</accession>
<dbReference type="AlphaFoldDB" id="A0A2A9M475"/>
<dbReference type="RefSeq" id="XP_029216774.1">
    <property type="nucleotide sequence ID" value="XM_029360107.1"/>
</dbReference>
<dbReference type="STRING" id="94643.A0A2A9M475"/>
<proteinExistence type="predicted"/>
<dbReference type="InterPro" id="IPR050923">
    <property type="entry name" value="Cell_Proc_Reg/RNA_Proc"/>
</dbReference>
<dbReference type="PROSITE" id="PS50006">
    <property type="entry name" value="FHA_DOMAIN"/>
    <property type="match status" value="1"/>
</dbReference>
<evidence type="ECO:0000256" key="1">
    <source>
        <dbReference type="SAM" id="MobiDB-lite"/>
    </source>
</evidence>
<dbReference type="Gene3D" id="2.60.200.20">
    <property type="match status" value="1"/>
</dbReference>
<name>A0A2A9M475_BESBE</name>
<comment type="caution">
    <text evidence="3">The sequence shown here is derived from an EMBL/GenBank/DDBJ whole genome shotgun (WGS) entry which is preliminary data.</text>
</comment>
<dbReference type="GeneID" id="40306439"/>
<dbReference type="Proteomes" id="UP000224006">
    <property type="component" value="Chromosome IX"/>
</dbReference>
<dbReference type="InterPro" id="IPR008984">
    <property type="entry name" value="SMAD_FHA_dom_sf"/>
</dbReference>
<dbReference type="OrthoDB" id="444265at2759"/>
<feature type="region of interest" description="Disordered" evidence="1">
    <location>
        <begin position="1"/>
        <end position="311"/>
    </location>
</feature>
<feature type="compositionally biased region" description="Low complexity" evidence="1">
    <location>
        <begin position="161"/>
        <end position="173"/>
    </location>
</feature>
<feature type="compositionally biased region" description="Pro residues" evidence="1">
    <location>
        <begin position="1"/>
        <end position="12"/>
    </location>
</feature>
<dbReference type="EMBL" id="NWUJ01000010">
    <property type="protein sequence ID" value="PFH32765.1"/>
    <property type="molecule type" value="Genomic_DNA"/>
</dbReference>
<feature type="compositionally biased region" description="Basic and acidic residues" evidence="1">
    <location>
        <begin position="117"/>
        <end position="130"/>
    </location>
</feature>
<evidence type="ECO:0000259" key="2">
    <source>
        <dbReference type="PROSITE" id="PS50006"/>
    </source>
</evidence>
<feature type="compositionally biased region" description="Basic and acidic residues" evidence="1">
    <location>
        <begin position="37"/>
        <end position="55"/>
    </location>
</feature>
<feature type="domain" description="FHA" evidence="2">
    <location>
        <begin position="368"/>
        <end position="422"/>
    </location>
</feature>
<dbReference type="Pfam" id="PF00498">
    <property type="entry name" value="FHA"/>
    <property type="match status" value="1"/>
</dbReference>
<dbReference type="InterPro" id="IPR000253">
    <property type="entry name" value="FHA_dom"/>
</dbReference>
<feature type="compositionally biased region" description="Basic and acidic residues" evidence="1">
    <location>
        <begin position="174"/>
        <end position="191"/>
    </location>
</feature>
<sequence>MERPPRSPPGRPSPAHSGPASSSSSLSAYGPLRSRLRGGELHGRRAREEGAEARGRRSLSRSASRERLRRGALPTERQHSESAFGASRRRNSREGRRETPGACGGHEARPRLAAAKLPRESAQHKRERSPARRPHGRGSDDEARLTEERQRHREQAGGGLARLLQAAAGASAAAEREVEARREATLKRAAEWRSGGTNGVEREGGDGSWDVKHEREAPHAAVKAEERGEPPAREDRLRSRGRFRDSESFLNPKRNGASDSKHAWGRAAMDTGAGLLQDDSRYGRDGSKDEEQRPVLKPNFEPSGLLKEEQGENLKNGVTLKHTEPADAAMPTKKWRLYMFKKDRTKPAADAATQEPDKTLHIHRRSSFIFGKDTRVADILLMHPTISKQHAVLQFRKKLGDVSPYIIDLESTNGTYLNGAKIETCRYYQLREQDTLRFGKSSRDFVLLHTGSVAVDLSYDFFLDSRKNEVQMTTD</sequence>
<feature type="compositionally biased region" description="Basic and acidic residues" evidence="1">
    <location>
        <begin position="137"/>
        <end position="155"/>
    </location>
</feature>
<reference evidence="3 4" key="1">
    <citation type="submission" date="2017-09" db="EMBL/GenBank/DDBJ databases">
        <title>Genome sequencing of Besnoitia besnoiti strain Bb-Ger1.</title>
        <authorList>
            <person name="Schares G."/>
            <person name="Venepally P."/>
            <person name="Lorenzi H.A."/>
        </authorList>
    </citation>
    <scope>NUCLEOTIDE SEQUENCE [LARGE SCALE GENOMIC DNA]</scope>
    <source>
        <strain evidence="3 4">Bb-Ger1</strain>
    </source>
</reference>
<dbReference type="PANTHER" id="PTHR23308">
    <property type="entry name" value="NUCLEAR INHIBITOR OF PROTEIN PHOSPHATASE-1"/>
    <property type="match status" value="1"/>
</dbReference>
<feature type="compositionally biased region" description="Basic and acidic residues" evidence="1">
    <location>
        <begin position="200"/>
        <end position="247"/>
    </location>
</feature>
<organism evidence="3 4">
    <name type="scientific">Besnoitia besnoiti</name>
    <name type="common">Apicomplexan protozoan</name>
    <dbReference type="NCBI Taxonomy" id="94643"/>
    <lineage>
        <taxon>Eukaryota</taxon>
        <taxon>Sar</taxon>
        <taxon>Alveolata</taxon>
        <taxon>Apicomplexa</taxon>
        <taxon>Conoidasida</taxon>
        <taxon>Coccidia</taxon>
        <taxon>Eucoccidiorida</taxon>
        <taxon>Eimeriorina</taxon>
        <taxon>Sarcocystidae</taxon>
        <taxon>Besnoitia</taxon>
    </lineage>
</organism>
<gene>
    <name evidence="3" type="ORF">BESB_013770</name>
</gene>
<protein>
    <submittedName>
        <fullName evidence="3">FHA domain-containing protein</fullName>
    </submittedName>
</protein>
<evidence type="ECO:0000313" key="4">
    <source>
        <dbReference type="Proteomes" id="UP000224006"/>
    </source>
</evidence>
<evidence type="ECO:0000313" key="3">
    <source>
        <dbReference type="EMBL" id="PFH32765.1"/>
    </source>
</evidence>